<comment type="caution">
    <text evidence="1">The sequence shown here is derived from an EMBL/GenBank/DDBJ whole genome shotgun (WGS) entry which is preliminary data.</text>
</comment>
<dbReference type="Proteomes" id="UP001275084">
    <property type="component" value="Unassembled WGS sequence"/>
</dbReference>
<organism evidence="1 2">
    <name type="scientific">Lasiosphaeria hispida</name>
    <dbReference type="NCBI Taxonomy" id="260671"/>
    <lineage>
        <taxon>Eukaryota</taxon>
        <taxon>Fungi</taxon>
        <taxon>Dikarya</taxon>
        <taxon>Ascomycota</taxon>
        <taxon>Pezizomycotina</taxon>
        <taxon>Sordariomycetes</taxon>
        <taxon>Sordariomycetidae</taxon>
        <taxon>Sordariales</taxon>
        <taxon>Lasiosphaeriaceae</taxon>
        <taxon>Lasiosphaeria</taxon>
    </lineage>
</organism>
<dbReference type="AlphaFoldDB" id="A0AAJ0M8R7"/>
<evidence type="ECO:0000313" key="1">
    <source>
        <dbReference type="EMBL" id="KAK3341934.1"/>
    </source>
</evidence>
<proteinExistence type="predicted"/>
<accession>A0AAJ0M8R7</accession>
<evidence type="ECO:0000313" key="2">
    <source>
        <dbReference type="Proteomes" id="UP001275084"/>
    </source>
</evidence>
<gene>
    <name evidence="1" type="ORF">B0T25DRAFT_574253</name>
</gene>
<reference evidence="1" key="2">
    <citation type="submission" date="2023-06" db="EMBL/GenBank/DDBJ databases">
        <authorList>
            <consortium name="Lawrence Berkeley National Laboratory"/>
            <person name="Haridas S."/>
            <person name="Hensen N."/>
            <person name="Bonometti L."/>
            <person name="Westerberg I."/>
            <person name="Brannstrom I.O."/>
            <person name="Guillou S."/>
            <person name="Cros-Aarteil S."/>
            <person name="Calhoun S."/>
            <person name="Kuo A."/>
            <person name="Mondo S."/>
            <person name="Pangilinan J."/>
            <person name="Riley R."/>
            <person name="Labutti K."/>
            <person name="Andreopoulos B."/>
            <person name="Lipzen A."/>
            <person name="Chen C."/>
            <person name="Yanf M."/>
            <person name="Daum C."/>
            <person name="Ng V."/>
            <person name="Clum A."/>
            <person name="Steindorff A."/>
            <person name="Ohm R."/>
            <person name="Martin F."/>
            <person name="Silar P."/>
            <person name="Natvig D."/>
            <person name="Lalanne C."/>
            <person name="Gautier V."/>
            <person name="Ament-Velasquez S.L."/>
            <person name="Kruys A."/>
            <person name="Hutchinson M.I."/>
            <person name="Powell A.J."/>
            <person name="Barry K."/>
            <person name="Miller A.N."/>
            <person name="Grigoriev I.V."/>
            <person name="Debuchy R."/>
            <person name="Gladieux P."/>
            <person name="Thoren M.H."/>
            <person name="Johannesson H."/>
        </authorList>
    </citation>
    <scope>NUCLEOTIDE SEQUENCE</scope>
    <source>
        <strain evidence="1">CBS 955.72</strain>
    </source>
</reference>
<name>A0AAJ0M8R7_9PEZI</name>
<keyword evidence="2" id="KW-1185">Reference proteome</keyword>
<reference evidence="1" key="1">
    <citation type="journal article" date="2023" name="Mol. Phylogenet. Evol.">
        <title>Genome-scale phylogeny and comparative genomics of the fungal order Sordariales.</title>
        <authorList>
            <person name="Hensen N."/>
            <person name="Bonometti L."/>
            <person name="Westerberg I."/>
            <person name="Brannstrom I.O."/>
            <person name="Guillou S."/>
            <person name="Cros-Aarteil S."/>
            <person name="Calhoun S."/>
            <person name="Haridas S."/>
            <person name="Kuo A."/>
            <person name="Mondo S."/>
            <person name="Pangilinan J."/>
            <person name="Riley R."/>
            <person name="LaButti K."/>
            <person name="Andreopoulos B."/>
            <person name="Lipzen A."/>
            <person name="Chen C."/>
            <person name="Yan M."/>
            <person name="Daum C."/>
            <person name="Ng V."/>
            <person name="Clum A."/>
            <person name="Steindorff A."/>
            <person name="Ohm R.A."/>
            <person name="Martin F."/>
            <person name="Silar P."/>
            <person name="Natvig D.O."/>
            <person name="Lalanne C."/>
            <person name="Gautier V."/>
            <person name="Ament-Velasquez S.L."/>
            <person name="Kruys A."/>
            <person name="Hutchinson M.I."/>
            <person name="Powell A.J."/>
            <person name="Barry K."/>
            <person name="Miller A.N."/>
            <person name="Grigoriev I.V."/>
            <person name="Debuchy R."/>
            <person name="Gladieux P."/>
            <person name="Hiltunen Thoren M."/>
            <person name="Johannesson H."/>
        </authorList>
    </citation>
    <scope>NUCLEOTIDE SEQUENCE</scope>
    <source>
        <strain evidence="1">CBS 955.72</strain>
    </source>
</reference>
<protein>
    <submittedName>
        <fullName evidence="1">Uncharacterized protein</fullName>
    </submittedName>
</protein>
<dbReference type="EMBL" id="JAUIQD010000008">
    <property type="protein sequence ID" value="KAK3341934.1"/>
    <property type="molecule type" value="Genomic_DNA"/>
</dbReference>
<sequence length="248" mass="28080">MPTITCTFRKCPLMAPPAGTLVIKLAWSGHLPLAVGSDGCFAAENLERGLRQLYQEQGHFICPQLSPGPVTGLGLCGPDRCDCVRYEGRTETGWSRPPIEWRKRKTCRHDRTLGLGIENIAKHDLKRSVVDRMKGQCYRQCSSGQQRTSRRPFNGCYDADIIGCDKGADCAVVSYSARVTIELDRSQQRVGKMNANWYHALHPDSYSLTKDKEGFGVYWCKDEGCRNYYRFSRSRLRGLLKSSDYLRL</sequence>